<reference evidence="2" key="1">
    <citation type="journal article" date="2023" name="G3 (Bethesda)">
        <title>Genome assembly and association tests identify interacting loci associated with vigor, precocity, and sex in interspecific pistachio rootstocks.</title>
        <authorList>
            <person name="Palmer W."/>
            <person name="Jacygrad E."/>
            <person name="Sagayaradj S."/>
            <person name="Cavanaugh K."/>
            <person name="Han R."/>
            <person name="Bertier L."/>
            <person name="Beede B."/>
            <person name="Kafkas S."/>
            <person name="Golino D."/>
            <person name="Preece J."/>
            <person name="Michelmore R."/>
        </authorList>
    </citation>
    <scope>NUCLEOTIDE SEQUENCE [LARGE SCALE GENOMIC DNA]</scope>
</reference>
<accession>A0ACC1AIJ3</accession>
<sequence>MPHSSPPAPSKLTFFIFTEESLIRTRFLCSVAEDIQPLPETLTLVEYIVVEYVTNLIDCSSIFLKMKREDVSFSYLH</sequence>
<evidence type="ECO:0000313" key="2">
    <source>
        <dbReference type="Proteomes" id="UP001164250"/>
    </source>
</evidence>
<protein>
    <submittedName>
        <fullName evidence="1">Uncharacterized protein</fullName>
    </submittedName>
</protein>
<organism evidence="1 2">
    <name type="scientific">Pistacia atlantica</name>
    <dbReference type="NCBI Taxonomy" id="434234"/>
    <lineage>
        <taxon>Eukaryota</taxon>
        <taxon>Viridiplantae</taxon>
        <taxon>Streptophyta</taxon>
        <taxon>Embryophyta</taxon>
        <taxon>Tracheophyta</taxon>
        <taxon>Spermatophyta</taxon>
        <taxon>Magnoliopsida</taxon>
        <taxon>eudicotyledons</taxon>
        <taxon>Gunneridae</taxon>
        <taxon>Pentapetalae</taxon>
        <taxon>rosids</taxon>
        <taxon>malvids</taxon>
        <taxon>Sapindales</taxon>
        <taxon>Anacardiaceae</taxon>
        <taxon>Pistacia</taxon>
    </lineage>
</organism>
<dbReference type="EMBL" id="CM047906">
    <property type="protein sequence ID" value="KAJ0086494.1"/>
    <property type="molecule type" value="Genomic_DNA"/>
</dbReference>
<name>A0ACC1AIJ3_9ROSI</name>
<evidence type="ECO:0000313" key="1">
    <source>
        <dbReference type="EMBL" id="KAJ0086494.1"/>
    </source>
</evidence>
<comment type="caution">
    <text evidence="1">The sequence shown here is derived from an EMBL/GenBank/DDBJ whole genome shotgun (WGS) entry which is preliminary data.</text>
</comment>
<keyword evidence="2" id="KW-1185">Reference proteome</keyword>
<proteinExistence type="predicted"/>
<gene>
    <name evidence="1" type="ORF">Patl1_06993</name>
</gene>
<dbReference type="Proteomes" id="UP001164250">
    <property type="component" value="Chromosome 10"/>
</dbReference>